<dbReference type="OrthoDB" id="5402372at2"/>
<accession>A0A0M4D0G0</accession>
<gene>
    <name evidence="1" type="ORF">DSOUD_0562</name>
</gene>
<protein>
    <submittedName>
        <fullName evidence="1">Uncharacterized protein</fullName>
    </submittedName>
</protein>
<dbReference type="EMBL" id="CP010802">
    <property type="protein sequence ID" value="ALC15351.1"/>
    <property type="molecule type" value="Genomic_DNA"/>
</dbReference>
<dbReference type="Proteomes" id="UP000057158">
    <property type="component" value="Chromosome"/>
</dbReference>
<dbReference type="RefSeq" id="WP_053549564.1">
    <property type="nucleotide sequence ID" value="NZ_CP010802.1"/>
</dbReference>
<dbReference type="PATRIC" id="fig|1603606.3.peg.612"/>
<proteinExistence type="predicted"/>
<sequence>MTVSELKTAVMALPLDEKKSFILEALPDLASDAMADPSFMMELLPVLLGIVKKSGIDIQQLLQFAMMMQGAPAGENR</sequence>
<reference evidence="1 2" key="1">
    <citation type="submission" date="2015-07" db="EMBL/GenBank/DDBJ databases">
        <title>Isolation and Genomic Characterization of a Novel Halophilic Metal-Reducing Deltaproteobacterium from the Deep Subsurface.</title>
        <authorList>
            <person name="Badalamenti J.P."/>
            <person name="Summers Z.M."/>
            <person name="Gralnick J.A."/>
            <person name="Bond D.R."/>
        </authorList>
    </citation>
    <scope>NUCLEOTIDE SEQUENCE [LARGE SCALE GENOMIC DNA]</scope>
    <source>
        <strain evidence="1 2">WTL</strain>
    </source>
</reference>
<organism evidence="1 2">
    <name type="scientific">Desulfuromonas soudanensis</name>
    <dbReference type="NCBI Taxonomy" id="1603606"/>
    <lineage>
        <taxon>Bacteria</taxon>
        <taxon>Pseudomonadati</taxon>
        <taxon>Thermodesulfobacteriota</taxon>
        <taxon>Desulfuromonadia</taxon>
        <taxon>Desulfuromonadales</taxon>
        <taxon>Desulfuromonadaceae</taxon>
        <taxon>Desulfuromonas</taxon>
    </lineage>
</organism>
<name>A0A0M4D0G0_9BACT</name>
<dbReference type="AlphaFoldDB" id="A0A0M4D0G0"/>
<evidence type="ECO:0000313" key="1">
    <source>
        <dbReference type="EMBL" id="ALC15351.1"/>
    </source>
</evidence>
<dbReference type="KEGG" id="des:DSOUD_0562"/>
<keyword evidence="2" id="KW-1185">Reference proteome</keyword>
<evidence type="ECO:0000313" key="2">
    <source>
        <dbReference type="Proteomes" id="UP000057158"/>
    </source>
</evidence>